<protein>
    <submittedName>
        <fullName evidence="1">Uncharacterized protein</fullName>
    </submittedName>
</protein>
<dbReference type="Proteomes" id="UP000011014">
    <property type="component" value="Unassembled WGS sequence"/>
</dbReference>
<dbReference type="InParanoid" id="E4XJ94"/>
<evidence type="ECO:0000313" key="3">
    <source>
        <dbReference type="Proteomes" id="UP000001307"/>
    </source>
</evidence>
<proteinExistence type="predicted"/>
<reference evidence="1" key="1">
    <citation type="journal article" date="2010" name="Science">
        <title>Plasticity of animal genome architecture unmasked by rapid evolution of a pelagic tunicate.</title>
        <authorList>
            <person name="Denoeud F."/>
            <person name="Henriet S."/>
            <person name="Mungpakdee S."/>
            <person name="Aury J.M."/>
            <person name="Da Silva C."/>
            <person name="Brinkmann H."/>
            <person name="Mikhaleva J."/>
            <person name="Olsen L.C."/>
            <person name="Jubin C."/>
            <person name="Canestro C."/>
            <person name="Bouquet J.M."/>
            <person name="Danks G."/>
            <person name="Poulain J."/>
            <person name="Campsteijn C."/>
            <person name="Adamski M."/>
            <person name="Cross I."/>
            <person name="Yadetie F."/>
            <person name="Muffato M."/>
            <person name="Louis A."/>
            <person name="Butcher S."/>
            <person name="Tsagkogeorga G."/>
            <person name="Konrad A."/>
            <person name="Singh S."/>
            <person name="Jensen M.F."/>
            <person name="Cong E.H."/>
            <person name="Eikeseth-Otteraa H."/>
            <person name="Noel B."/>
            <person name="Anthouard V."/>
            <person name="Porcel B.M."/>
            <person name="Kachouri-Lafond R."/>
            <person name="Nishino A."/>
            <person name="Ugolini M."/>
            <person name="Chourrout P."/>
            <person name="Nishida H."/>
            <person name="Aasland R."/>
            <person name="Huzurbazar S."/>
            <person name="Westhof E."/>
            <person name="Delsuc F."/>
            <person name="Lehrach H."/>
            <person name="Reinhardt R."/>
            <person name="Weissenbach J."/>
            <person name="Roy S.W."/>
            <person name="Artiguenave F."/>
            <person name="Postlethwait J.H."/>
            <person name="Manak J.R."/>
            <person name="Thompson E.M."/>
            <person name="Jaillon O."/>
            <person name="Du Pasquier L."/>
            <person name="Boudinot P."/>
            <person name="Liberles D.A."/>
            <person name="Volff J.N."/>
            <person name="Philippe H."/>
            <person name="Lenhard B."/>
            <person name="Roest Crollius H."/>
            <person name="Wincker P."/>
            <person name="Chourrout D."/>
        </authorList>
    </citation>
    <scope>NUCLEOTIDE SEQUENCE [LARGE SCALE GENOMIC DNA]</scope>
</reference>
<evidence type="ECO:0000313" key="1">
    <source>
        <dbReference type="EMBL" id="CBY10537.1"/>
    </source>
</evidence>
<dbReference type="AlphaFoldDB" id="E4XJ94"/>
<dbReference type="EMBL" id="FN654987">
    <property type="protein sequence ID" value="CBY37484.1"/>
    <property type="molecule type" value="Genomic_DNA"/>
</dbReference>
<dbReference type="OrthoDB" id="10350082at2759"/>
<keyword evidence="3" id="KW-1185">Reference proteome</keyword>
<name>E4XJ94_OIKDI</name>
<dbReference type="Proteomes" id="UP000001307">
    <property type="component" value="Unassembled WGS sequence"/>
</dbReference>
<organism evidence="1">
    <name type="scientific">Oikopleura dioica</name>
    <name type="common">Tunicate</name>
    <dbReference type="NCBI Taxonomy" id="34765"/>
    <lineage>
        <taxon>Eukaryota</taxon>
        <taxon>Metazoa</taxon>
        <taxon>Chordata</taxon>
        <taxon>Tunicata</taxon>
        <taxon>Appendicularia</taxon>
        <taxon>Copelata</taxon>
        <taxon>Oikopleuridae</taxon>
        <taxon>Oikopleura</taxon>
    </lineage>
</organism>
<evidence type="ECO:0000313" key="2">
    <source>
        <dbReference type="EMBL" id="CBY37484.1"/>
    </source>
</evidence>
<accession>E4XJ94</accession>
<sequence length="106" mass="12289">MRRRLTEDLWAVHGRICKSVLSQLDQLGTLNCRWPEKVHEVRSEDSSEYGNENRAARRARWRRTAAKARESLDCSDLDGLAVKDGLDKNELRKRWRAAAQAIRAEN</sequence>
<dbReference type="EMBL" id="FN653059">
    <property type="protein sequence ID" value="CBY10537.1"/>
    <property type="molecule type" value="Genomic_DNA"/>
</dbReference>
<gene>
    <name evidence="1" type="ORF">GSOID_T00012682001</name>
    <name evidence="2" type="ORF">GSOID_T00030946001</name>
</gene>